<reference evidence="1 2" key="1">
    <citation type="submission" date="2016-11" db="EMBL/GenBank/DDBJ databases">
        <authorList>
            <person name="Varghese N."/>
            <person name="Submissions S."/>
        </authorList>
    </citation>
    <scope>NUCLEOTIDE SEQUENCE [LARGE SCALE GENOMIC DNA]</scope>
    <source>
        <strain evidence="1 2">DSM 22613</strain>
    </source>
</reference>
<dbReference type="EMBL" id="FQWA01000004">
    <property type="protein sequence ID" value="SHF66577.1"/>
    <property type="molecule type" value="Genomic_DNA"/>
</dbReference>
<evidence type="ECO:0000313" key="2">
    <source>
        <dbReference type="Proteomes" id="UP000184105"/>
    </source>
</evidence>
<dbReference type="Proteomes" id="UP000184105">
    <property type="component" value="Unassembled WGS sequence"/>
</dbReference>
<evidence type="ECO:0000313" key="1">
    <source>
        <dbReference type="EMBL" id="SHF66577.1"/>
    </source>
</evidence>
<proteinExistence type="predicted"/>
<accession>A0AAX2F2E7</accession>
<dbReference type="AlphaFoldDB" id="A0AAX2F2E7"/>
<sequence length="59" mass="6862">MKIISSVRENNSVKLPFIDLLLVCVRCNELVFKKVKAIFVNGKVALFLFIYTNSRIRFL</sequence>
<organism evidence="1 2">
    <name type="scientific">Prevotella scopos JCM 17725</name>
    <dbReference type="NCBI Taxonomy" id="1236518"/>
    <lineage>
        <taxon>Bacteria</taxon>
        <taxon>Pseudomonadati</taxon>
        <taxon>Bacteroidota</taxon>
        <taxon>Bacteroidia</taxon>
        <taxon>Bacteroidales</taxon>
        <taxon>Prevotellaceae</taxon>
        <taxon>Prevotella</taxon>
    </lineage>
</organism>
<comment type="caution">
    <text evidence="1">The sequence shown here is derived from an EMBL/GenBank/DDBJ whole genome shotgun (WGS) entry which is preliminary data.</text>
</comment>
<protein>
    <submittedName>
        <fullName evidence="1">Uncharacterized protein</fullName>
    </submittedName>
</protein>
<keyword evidence="2" id="KW-1185">Reference proteome</keyword>
<gene>
    <name evidence="1" type="ORF">SAMN05444364_104106</name>
</gene>
<name>A0AAX2F2E7_9BACT</name>